<name>A2FUL4_TRIV3</name>
<dbReference type="InParanoid" id="A2FUL4"/>
<dbReference type="AlphaFoldDB" id="A2FUL4"/>
<feature type="domain" description="Trafficking protein particle complex subunit 11 C-terminal" evidence="1">
    <location>
        <begin position="291"/>
        <end position="348"/>
    </location>
</feature>
<accession>A2FUL4</accession>
<reference evidence="2" key="2">
    <citation type="journal article" date="2007" name="Science">
        <title>Draft genome sequence of the sexually transmitted pathogen Trichomonas vaginalis.</title>
        <authorList>
            <person name="Carlton J.M."/>
            <person name="Hirt R.P."/>
            <person name="Silva J.C."/>
            <person name="Delcher A.L."/>
            <person name="Schatz M."/>
            <person name="Zhao Q."/>
            <person name="Wortman J.R."/>
            <person name="Bidwell S.L."/>
            <person name="Alsmark U.C.M."/>
            <person name="Besteiro S."/>
            <person name="Sicheritz-Ponten T."/>
            <person name="Noel C.J."/>
            <person name="Dacks J.B."/>
            <person name="Foster P.G."/>
            <person name="Simillion C."/>
            <person name="Van de Peer Y."/>
            <person name="Miranda-Saavedra D."/>
            <person name="Barton G.J."/>
            <person name="Westrop G.D."/>
            <person name="Mueller S."/>
            <person name="Dessi D."/>
            <person name="Fiori P.L."/>
            <person name="Ren Q."/>
            <person name="Paulsen I."/>
            <person name="Zhang H."/>
            <person name="Bastida-Corcuera F.D."/>
            <person name="Simoes-Barbosa A."/>
            <person name="Brown M.T."/>
            <person name="Hayes R.D."/>
            <person name="Mukherjee M."/>
            <person name="Okumura C.Y."/>
            <person name="Schneider R."/>
            <person name="Smith A.J."/>
            <person name="Vanacova S."/>
            <person name="Villalvazo M."/>
            <person name="Haas B.J."/>
            <person name="Pertea M."/>
            <person name="Feldblyum T.V."/>
            <person name="Utterback T.R."/>
            <person name="Shu C.L."/>
            <person name="Osoegawa K."/>
            <person name="de Jong P.J."/>
            <person name="Hrdy I."/>
            <person name="Horvathova L."/>
            <person name="Zubacova Z."/>
            <person name="Dolezal P."/>
            <person name="Malik S.B."/>
            <person name="Logsdon J.M. Jr."/>
            <person name="Henze K."/>
            <person name="Gupta A."/>
            <person name="Wang C.C."/>
            <person name="Dunne R.L."/>
            <person name="Upcroft J.A."/>
            <person name="Upcroft P."/>
            <person name="White O."/>
            <person name="Salzberg S.L."/>
            <person name="Tang P."/>
            <person name="Chiu C.-H."/>
            <person name="Lee Y.-S."/>
            <person name="Embley T.M."/>
            <person name="Coombs G.H."/>
            <person name="Mottram J.C."/>
            <person name="Tachezy J."/>
            <person name="Fraser-Liggett C.M."/>
            <person name="Johnson P.J."/>
        </authorList>
    </citation>
    <scope>NUCLEOTIDE SEQUENCE [LARGE SCALE GENOMIC DNA]</scope>
    <source>
        <strain evidence="2">G3</strain>
    </source>
</reference>
<dbReference type="VEuPathDB" id="TrichDB:TVAG_350880"/>
<dbReference type="EMBL" id="DS114038">
    <property type="protein sequence ID" value="EAX91394.1"/>
    <property type="molecule type" value="Genomic_DNA"/>
</dbReference>
<evidence type="ECO:0000259" key="1">
    <source>
        <dbReference type="Pfam" id="PF12742"/>
    </source>
</evidence>
<dbReference type="KEGG" id="tva:4749087"/>
<evidence type="ECO:0000313" key="2">
    <source>
        <dbReference type="EMBL" id="EAX91394.1"/>
    </source>
</evidence>
<reference evidence="2" key="1">
    <citation type="submission" date="2006-10" db="EMBL/GenBank/DDBJ databases">
        <authorList>
            <person name="Amadeo P."/>
            <person name="Zhao Q."/>
            <person name="Wortman J."/>
            <person name="Fraser-Liggett C."/>
            <person name="Carlton J."/>
        </authorList>
    </citation>
    <scope>NUCLEOTIDE SEQUENCE</scope>
    <source>
        <strain evidence="2">G3</strain>
    </source>
</reference>
<sequence>MDKLVWDTLININESTCLVKITNIILEIEKVKLYLPISNSNLSPSICFEPHIDGCYAIAKPSPFTISDVNCPLELEVSSAKDDLLFWFETNFGQSGQIVVKRGETKKHIIFIKQPEGKFHAIIEWKVTKNNLAAHLKSTELSLQFSDPFKYESNIYDKYNKMYAKDVMFNSDEKIMIITKLRTNNLENVKIINIKSDNSEVRIVPFQKNFELKANEVMTIASVITLPSSNMMYNESIAVFYKPLSKYDQISEFRIKFPELRILAQNVDVSASFPSEMYQLVPSEIYLELSARKDSELLIEVRENSNENFIVCGMTKSNFHMDAGEIRKLIFNFTPLKIGLHKLPEIRVMDGVNIWRANPSILVKFTSSFQ</sequence>
<evidence type="ECO:0000313" key="3">
    <source>
        <dbReference type="Proteomes" id="UP000001542"/>
    </source>
</evidence>
<keyword evidence="3" id="KW-1185">Reference proteome</keyword>
<organism evidence="2 3">
    <name type="scientific">Trichomonas vaginalis (strain ATCC PRA-98 / G3)</name>
    <dbReference type="NCBI Taxonomy" id="412133"/>
    <lineage>
        <taxon>Eukaryota</taxon>
        <taxon>Metamonada</taxon>
        <taxon>Parabasalia</taxon>
        <taxon>Trichomonadida</taxon>
        <taxon>Trichomonadidae</taxon>
        <taxon>Trichomonas</taxon>
    </lineage>
</organism>
<proteinExistence type="predicted"/>
<dbReference type="VEuPathDB" id="TrichDB:TVAGG3_0123370"/>
<dbReference type="InterPro" id="IPR025876">
    <property type="entry name" value="TRAPPC11_C"/>
</dbReference>
<dbReference type="Proteomes" id="UP000001542">
    <property type="component" value="Unassembled WGS sequence"/>
</dbReference>
<protein>
    <recommendedName>
        <fullName evidence="1">Trafficking protein particle complex subunit 11 C-terminal domain-containing protein</fullName>
    </recommendedName>
</protein>
<gene>
    <name evidence="2" type="ORF">TVAG_350880</name>
</gene>
<dbReference type="Pfam" id="PF12742">
    <property type="entry name" value="Gryzun-like"/>
    <property type="match status" value="1"/>
</dbReference>
<dbReference type="RefSeq" id="XP_001304324.1">
    <property type="nucleotide sequence ID" value="XM_001304323.1"/>
</dbReference>